<sequence>MTRSDLCEGPATSALQEVRDFYEKMPYPAPVDNLDRERDLYANPQRRRAQFHLTWPNERPRANQEILVAGCGTSQAARYALREPDARVTAIDVSKTSLRHTLDLQRKYNLNNLELHHLPIEDVRKLARSFDLVVCTGVLHHMPDPDHGLRALRDVLRPQGAMRLMVYARYGRAGVYMMQEYCRLLGIRASEDDLRGLAAVLAALSADHPISGVLRRAKDFRQPEAMADALLHPQDRAYSVPVLYAWLDRCGMSFGRWIEQAPYLAQCGMVARSPHAARLASLPSRLQHAAVEIFRGTMVSHDFIAYRDDRSEVSQPITFAGDSWRDYIPIALPGTVCVRERLPPGSVAVLINRSHKFTDLVCTVDSFEDRLLGAIDGNRTLAEILQFTAQDGDGDCRALRFFERLWQYDQVVFDASRAVAEPSGP</sequence>
<evidence type="ECO:0000313" key="2">
    <source>
        <dbReference type="EMBL" id="SHH58408.1"/>
    </source>
</evidence>
<feature type="domain" description="Methyltransferase type 12" evidence="1">
    <location>
        <begin position="68"/>
        <end position="160"/>
    </location>
</feature>
<dbReference type="GO" id="GO:0008168">
    <property type="term" value="F:methyltransferase activity"/>
    <property type="evidence" value="ECO:0007669"/>
    <property type="project" value="UniProtKB-KW"/>
</dbReference>
<dbReference type="CDD" id="cd02440">
    <property type="entry name" value="AdoMet_MTases"/>
    <property type="match status" value="1"/>
</dbReference>
<dbReference type="InterPro" id="IPR013217">
    <property type="entry name" value="Methyltransf_12"/>
</dbReference>
<dbReference type="EMBL" id="LT670817">
    <property type="protein sequence ID" value="SHH58408.1"/>
    <property type="molecule type" value="Genomic_DNA"/>
</dbReference>
<name>A0A1M5U646_9BRAD</name>
<evidence type="ECO:0000259" key="1">
    <source>
        <dbReference type="Pfam" id="PF08242"/>
    </source>
</evidence>
<keyword evidence="2" id="KW-0489">Methyltransferase</keyword>
<dbReference type="Gene3D" id="3.40.50.150">
    <property type="entry name" value="Vaccinia Virus protein VP39"/>
    <property type="match status" value="1"/>
</dbReference>
<dbReference type="RefSeq" id="WP_197689209.1">
    <property type="nucleotide sequence ID" value="NZ_LT670817.1"/>
</dbReference>
<dbReference type="GO" id="GO:0032259">
    <property type="term" value="P:methylation"/>
    <property type="evidence" value="ECO:0007669"/>
    <property type="project" value="UniProtKB-KW"/>
</dbReference>
<dbReference type="AlphaFoldDB" id="A0A1M5U646"/>
<dbReference type="InterPro" id="IPR029063">
    <property type="entry name" value="SAM-dependent_MTases_sf"/>
</dbReference>
<reference evidence="2 3" key="1">
    <citation type="submission" date="2016-11" db="EMBL/GenBank/DDBJ databases">
        <authorList>
            <person name="Jaros S."/>
            <person name="Januszkiewicz K."/>
            <person name="Wedrychowicz H."/>
        </authorList>
    </citation>
    <scope>NUCLEOTIDE SEQUENCE [LARGE SCALE GENOMIC DNA]</scope>
    <source>
        <strain evidence="2 3">GAS138</strain>
    </source>
</reference>
<organism evidence="2 3">
    <name type="scientific">Bradyrhizobium erythrophlei</name>
    <dbReference type="NCBI Taxonomy" id="1437360"/>
    <lineage>
        <taxon>Bacteria</taxon>
        <taxon>Pseudomonadati</taxon>
        <taxon>Pseudomonadota</taxon>
        <taxon>Alphaproteobacteria</taxon>
        <taxon>Hyphomicrobiales</taxon>
        <taxon>Nitrobacteraceae</taxon>
        <taxon>Bradyrhizobium</taxon>
    </lineage>
</organism>
<dbReference type="SUPFAM" id="SSF53335">
    <property type="entry name" value="S-adenosyl-L-methionine-dependent methyltransferases"/>
    <property type="match status" value="1"/>
</dbReference>
<dbReference type="Pfam" id="PF08242">
    <property type="entry name" value="Methyltransf_12"/>
    <property type="match status" value="1"/>
</dbReference>
<gene>
    <name evidence="2" type="ORF">SAMN05443248_5297</name>
</gene>
<proteinExistence type="predicted"/>
<protein>
    <submittedName>
        <fullName evidence="2">Methyltransferase domain-containing protein</fullName>
    </submittedName>
</protein>
<keyword evidence="2" id="KW-0808">Transferase</keyword>
<dbReference type="Proteomes" id="UP000189796">
    <property type="component" value="Chromosome I"/>
</dbReference>
<dbReference type="PANTHER" id="PTHR43591">
    <property type="entry name" value="METHYLTRANSFERASE"/>
    <property type="match status" value="1"/>
</dbReference>
<accession>A0A1M5U646</accession>
<evidence type="ECO:0000313" key="3">
    <source>
        <dbReference type="Proteomes" id="UP000189796"/>
    </source>
</evidence>